<organism evidence="1">
    <name type="scientific">marine metagenome</name>
    <dbReference type="NCBI Taxonomy" id="408172"/>
    <lineage>
        <taxon>unclassified sequences</taxon>
        <taxon>metagenomes</taxon>
        <taxon>ecological metagenomes</taxon>
    </lineage>
</organism>
<accession>A0A382K5B3</accession>
<gene>
    <name evidence="1" type="ORF">METZ01_LOCUS271869</name>
</gene>
<evidence type="ECO:0000313" key="1">
    <source>
        <dbReference type="EMBL" id="SVC19015.1"/>
    </source>
</evidence>
<proteinExistence type="predicted"/>
<reference evidence="1" key="1">
    <citation type="submission" date="2018-05" db="EMBL/GenBank/DDBJ databases">
        <authorList>
            <person name="Lanie J.A."/>
            <person name="Ng W.-L."/>
            <person name="Kazmierczak K.M."/>
            <person name="Andrzejewski T.M."/>
            <person name="Davidsen T.M."/>
            <person name="Wayne K.J."/>
            <person name="Tettelin H."/>
            <person name="Glass J.I."/>
            <person name="Rusch D."/>
            <person name="Podicherti R."/>
            <person name="Tsui H.-C.T."/>
            <person name="Winkler M.E."/>
        </authorList>
    </citation>
    <scope>NUCLEOTIDE SEQUENCE</scope>
</reference>
<name>A0A382K5B3_9ZZZZ</name>
<protein>
    <submittedName>
        <fullName evidence="1">Uncharacterized protein</fullName>
    </submittedName>
</protein>
<dbReference type="AlphaFoldDB" id="A0A382K5B3"/>
<sequence length="46" mass="5222">MLVSGHEFSGLDVVRVDQRLVFLRDDCFRQPLTQLLVVSSQDDLSS</sequence>
<dbReference type="EMBL" id="UINC01078183">
    <property type="protein sequence ID" value="SVC19015.1"/>
    <property type="molecule type" value="Genomic_DNA"/>
</dbReference>